<keyword evidence="4" id="KW-0411">Iron-sulfur</keyword>
<dbReference type="AlphaFoldDB" id="A0A836GLI7"/>
<dbReference type="RefSeq" id="XP_067062757.1">
    <property type="nucleotide sequence ID" value="XM_067206548.1"/>
</dbReference>
<evidence type="ECO:0000259" key="7">
    <source>
        <dbReference type="PROSITE" id="PS51296"/>
    </source>
</evidence>
<dbReference type="InterPro" id="IPR039261">
    <property type="entry name" value="FNR_nucleotide-bd"/>
</dbReference>
<feature type="domain" description="Rieske" evidence="7">
    <location>
        <begin position="10"/>
        <end position="85"/>
    </location>
</feature>
<dbReference type="SMR" id="A0A836GLI7"/>
<evidence type="ECO:0000256" key="3">
    <source>
        <dbReference type="ARBA" id="ARBA00023004"/>
    </source>
</evidence>
<evidence type="ECO:0000256" key="1">
    <source>
        <dbReference type="ARBA" id="ARBA00022714"/>
    </source>
</evidence>
<keyword evidence="9" id="KW-1185">Reference proteome</keyword>
<comment type="cofactor">
    <cofactor evidence="5">
        <name>[2Fe-2S] cluster</name>
        <dbReference type="ChEBI" id="CHEBI:190135"/>
    </cofactor>
</comment>
<proteinExistence type="predicted"/>
<accession>A0A836GLI7</accession>
<dbReference type="Gene3D" id="2.102.10.10">
    <property type="entry name" value="Rieske [2Fe-2S] iron-sulphur domain"/>
    <property type="match status" value="1"/>
</dbReference>
<dbReference type="EMBL" id="JAFHLR010000025">
    <property type="protein sequence ID" value="KAG5477346.1"/>
    <property type="molecule type" value="Genomic_DNA"/>
</dbReference>
<name>A0A836GLI7_9TRYP</name>
<gene>
    <name evidence="8" type="ORF">LSCM4_04565</name>
</gene>
<evidence type="ECO:0000313" key="8">
    <source>
        <dbReference type="EMBL" id="KAG5477346.1"/>
    </source>
</evidence>
<evidence type="ECO:0000313" key="9">
    <source>
        <dbReference type="Proteomes" id="UP000674143"/>
    </source>
</evidence>
<evidence type="ECO:0000256" key="6">
    <source>
        <dbReference type="SAM" id="MobiDB-lite"/>
    </source>
</evidence>
<dbReference type="Pfam" id="PF22543">
    <property type="entry name" value="Rieske_4"/>
    <property type="match status" value="1"/>
</dbReference>
<keyword evidence="2" id="KW-0479">Metal-binding</keyword>
<dbReference type="PANTHER" id="PTHR21496:SF0">
    <property type="entry name" value="RIESKE DOMAIN-CONTAINING PROTEIN"/>
    <property type="match status" value="1"/>
</dbReference>
<dbReference type="FunFam" id="2.102.10.10:FF:000032">
    <property type="entry name" value="Rieske_[2Fe-2S]_domain/Rieske-like_[2Fe-2S ]_domain_containing_protein_-_putative"/>
    <property type="match status" value="1"/>
</dbReference>
<dbReference type="GO" id="GO:0046872">
    <property type="term" value="F:metal ion binding"/>
    <property type="evidence" value="ECO:0007669"/>
    <property type="project" value="UniProtKB-KW"/>
</dbReference>
<dbReference type="InterPro" id="IPR054716">
    <property type="entry name" value="Sol_Rieske_ferrdox_dom"/>
</dbReference>
<dbReference type="GO" id="GO:0051537">
    <property type="term" value="F:2 iron, 2 sulfur cluster binding"/>
    <property type="evidence" value="ECO:0007669"/>
    <property type="project" value="UniProtKB-KW"/>
</dbReference>
<comment type="caution">
    <text evidence="8">The sequence shown here is derived from an EMBL/GenBank/DDBJ whole genome shotgun (WGS) entry which is preliminary data.</text>
</comment>
<sequence>MSTSSAPDRVYVGKRSQFTNGSRQLVRSGTRNIAVICHRDELYAIDNACYHHGGPLLLGDIEEMGGHPCVVCPWHNYKIALDTGEGLYLGIEVSPNGGKSKQAVRSKGCKQRIHKVEVDTAGDVYVVVDLSGPKWESDTYASMEMANREKPMSLPVDGGGRGLRAPSIHSGGGGELRSGHVFQHMGLPAGAGGSGSTNPLDKAQKTRPPMSPTLPSKLKSPSKRGSTPVTSLIVSCSAITDLCPGVRQFDFVHHAGPLLRHAEFGEYVELELPIKESRSAEGGLVNGDDAAHLLSASSGASAAAGEPMRRRWTICDVNRKGTLFSLIVKANSTDTQASGSAWLHRYSLHVPLPVVRVGGTFTFADHHNTIRRVGGRVLWLTAGVAITAAYAFLNSSLGDSFYAASAEPLHVVHLHANHTLETVPKLDEFVRWQRDFPRSALEREERNGSGRDAGTLGKTYVMELFITPTDHTGEERCTRPGGTPPNACPASPITHRLRMQPADLSSALQRYFGTDIPIAYVCGPPSFVTDLTSALLSAGVPESHILTDDP</sequence>
<keyword evidence="3" id="KW-0408">Iron</keyword>
<keyword evidence="1" id="KW-0001">2Fe-2S</keyword>
<dbReference type="InterPro" id="IPR017941">
    <property type="entry name" value="Rieske_2Fe-2S"/>
</dbReference>
<dbReference type="CDD" id="cd00322">
    <property type="entry name" value="FNR_like"/>
    <property type="match status" value="1"/>
</dbReference>
<dbReference type="SUPFAM" id="SSF52343">
    <property type="entry name" value="Ferredoxin reductase-like, C-terminal NADP-linked domain"/>
    <property type="match status" value="1"/>
</dbReference>
<dbReference type="Gene3D" id="3.40.50.80">
    <property type="entry name" value="Nucleotide-binding domain of ferredoxin-NADP reductase (FNR) module"/>
    <property type="match status" value="1"/>
</dbReference>
<dbReference type="Proteomes" id="UP000674143">
    <property type="component" value="Chromosome 25"/>
</dbReference>
<dbReference type="InterPro" id="IPR036922">
    <property type="entry name" value="Rieske_2Fe-2S_sf"/>
</dbReference>
<evidence type="ECO:0000256" key="4">
    <source>
        <dbReference type="ARBA" id="ARBA00023014"/>
    </source>
</evidence>
<dbReference type="PROSITE" id="PS51296">
    <property type="entry name" value="RIESKE"/>
    <property type="match status" value="1"/>
</dbReference>
<organism evidence="8 9">
    <name type="scientific">Leishmania orientalis</name>
    <dbReference type="NCBI Taxonomy" id="2249476"/>
    <lineage>
        <taxon>Eukaryota</taxon>
        <taxon>Discoba</taxon>
        <taxon>Euglenozoa</taxon>
        <taxon>Kinetoplastea</taxon>
        <taxon>Metakinetoplastina</taxon>
        <taxon>Trypanosomatida</taxon>
        <taxon>Trypanosomatidae</taxon>
        <taxon>Leishmaniinae</taxon>
        <taxon>Leishmania</taxon>
    </lineage>
</organism>
<reference evidence="8 9" key="1">
    <citation type="submission" date="2021-02" db="EMBL/GenBank/DDBJ databases">
        <title>Leishmania (Mundinia) orientalis Genome sequencing and assembly.</title>
        <authorList>
            <person name="Almutairi H."/>
            <person name="Gatherer D."/>
        </authorList>
    </citation>
    <scope>NUCLEOTIDE SEQUENCE [LARGE SCALE GENOMIC DNA]</scope>
    <source>
        <strain evidence="8">LSCM4</strain>
    </source>
</reference>
<protein>
    <recommendedName>
        <fullName evidence="7">Rieske domain-containing protein</fullName>
    </recommendedName>
</protein>
<dbReference type="GeneID" id="92360482"/>
<dbReference type="PANTHER" id="PTHR21496">
    <property type="entry name" value="FERREDOXIN-RELATED"/>
    <property type="match status" value="1"/>
</dbReference>
<feature type="region of interest" description="Disordered" evidence="6">
    <location>
        <begin position="185"/>
        <end position="226"/>
    </location>
</feature>
<evidence type="ECO:0000256" key="2">
    <source>
        <dbReference type="ARBA" id="ARBA00022723"/>
    </source>
</evidence>
<dbReference type="CDD" id="cd03467">
    <property type="entry name" value="Rieske"/>
    <property type="match status" value="1"/>
</dbReference>
<dbReference type="KEGG" id="loi:92360482"/>
<dbReference type="SUPFAM" id="SSF50022">
    <property type="entry name" value="ISP domain"/>
    <property type="match status" value="1"/>
</dbReference>
<evidence type="ECO:0000256" key="5">
    <source>
        <dbReference type="ARBA" id="ARBA00034078"/>
    </source>
</evidence>